<dbReference type="PANTHER" id="PTHR46018">
    <property type="entry name" value="ZINC PHOSPHODIESTERASE ELAC PROTEIN 1"/>
    <property type="match status" value="1"/>
</dbReference>
<evidence type="ECO:0000259" key="1">
    <source>
        <dbReference type="SMART" id="SM00849"/>
    </source>
</evidence>
<dbReference type="EMBL" id="SLWS01000005">
    <property type="protein sequence ID" value="TCO58575.1"/>
    <property type="molecule type" value="Genomic_DNA"/>
</dbReference>
<name>A0A4R2JWP3_9PSEU</name>
<comment type="caution">
    <text evidence="2">The sequence shown here is derived from an EMBL/GenBank/DDBJ whole genome shotgun (WGS) entry which is preliminary data.</text>
</comment>
<gene>
    <name evidence="2" type="ORF">EV192_105646</name>
</gene>
<dbReference type="OrthoDB" id="9800940at2"/>
<reference evidence="2 3" key="1">
    <citation type="submission" date="2019-03" db="EMBL/GenBank/DDBJ databases">
        <title>Genomic Encyclopedia of Type Strains, Phase IV (KMG-IV): sequencing the most valuable type-strain genomes for metagenomic binning, comparative biology and taxonomic classification.</title>
        <authorList>
            <person name="Goeker M."/>
        </authorList>
    </citation>
    <scope>NUCLEOTIDE SEQUENCE [LARGE SCALE GENOMIC DNA]</scope>
    <source>
        <strain evidence="2 3">DSM 45934</strain>
    </source>
</reference>
<sequence>MKLTVLGSCGAWPEPGRACSGFLLEHEGFQLVVDLGFGVASRLFEHCPAEALDAVVITHEHPDHCVDLNAVLRARYYAEAPRIPLFCTPGVVQRLSAVEPRPPLAASFDIVDLPGSHEVGPFRLTGVLLPHHVPNAGVRLTTKDATVAYTGDTGPDPALAELGRAADLFIVEATLTTPQDGPRTLMTAREAGRWGARAGAKRLMLSHFWPGSDRAQAVRDAATEFPGAVICAEEGASVAFPAAHQGRETHP</sequence>
<dbReference type="AlphaFoldDB" id="A0A4R2JWP3"/>
<dbReference type="CDD" id="cd07716">
    <property type="entry name" value="RNaseZ_short-form-like_MBL-fold"/>
    <property type="match status" value="1"/>
</dbReference>
<proteinExistence type="predicted"/>
<dbReference type="RefSeq" id="WP_132119413.1">
    <property type="nucleotide sequence ID" value="NZ_SLWS01000005.1"/>
</dbReference>
<protein>
    <submittedName>
        <fullName evidence="2">Ribonuclease BN (tRNA processing enzyme)</fullName>
    </submittedName>
</protein>
<dbReference type="SMART" id="SM00849">
    <property type="entry name" value="Lactamase_B"/>
    <property type="match status" value="1"/>
</dbReference>
<dbReference type="Gene3D" id="3.60.15.10">
    <property type="entry name" value="Ribonuclease Z/Hydroxyacylglutathione hydrolase-like"/>
    <property type="match status" value="1"/>
</dbReference>
<dbReference type="Pfam" id="PF12706">
    <property type="entry name" value="Lactamase_B_2"/>
    <property type="match status" value="1"/>
</dbReference>
<accession>A0A4R2JWP3</accession>
<evidence type="ECO:0000313" key="3">
    <source>
        <dbReference type="Proteomes" id="UP000295680"/>
    </source>
</evidence>
<organism evidence="2 3">
    <name type="scientific">Actinocrispum wychmicini</name>
    <dbReference type="NCBI Taxonomy" id="1213861"/>
    <lineage>
        <taxon>Bacteria</taxon>
        <taxon>Bacillati</taxon>
        <taxon>Actinomycetota</taxon>
        <taxon>Actinomycetes</taxon>
        <taxon>Pseudonocardiales</taxon>
        <taxon>Pseudonocardiaceae</taxon>
        <taxon>Actinocrispum</taxon>
    </lineage>
</organism>
<feature type="domain" description="Metallo-beta-lactamase" evidence="1">
    <location>
        <begin position="18"/>
        <end position="207"/>
    </location>
</feature>
<keyword evidence="3" id="KW-1185">Reference proteome</keyword>
<dbReference type="Proteomes" id="UP000295680">
    <property type="component" value="Unassembled WGS sequence"/>
</dbReference>
<dbReference type="InterPro" id="IPR001279">
    <property type="entry name" value="Metallo-B-lactamas"/>
</dbReference>
<dbReference type="GO" id="GO:0042781">
    <property type="term" value="F:3'-tRNA processing endoribonuclease activity"/>
    <property type="evidence" value="ECO:0007669"/>
    <property type="project" value="TreeGrafter"/>
</dbReference>
<evidence type="ECO:0000313" key="2">
    <source>
        <dbReference type="EMBL" id="TCO58575.1"/>
    </source>
</evidence>
<dbReference type="InterPro" id="IPR036866">
    <property type="entry name" value="RibonucZ/Hydroxyglut_hydro"/>
</dbReference>
<dbReference type="PANTHER" id="PTHR46018:SF4">
    <property type="entry name" value="METALLO-HYDROLASE YHFI-RELATED"/>
    <property type="match status" value="1"/>
</dbReference>
<dbReference type="SUPFAM" id="SSF56281">
    <property type="entry name" value="Metallo-hydrolase/oxidoreductase"/>
    <property type="match status" value="1"/>
</dbReference>